<accession>A0A6J4NZT8</accession>
<keyword evidence="1" id="KW-0472">Membrane</keyword>
<keyword evidence="1" id="KW-0812">Transmembrane</keyword>
<proteinExistence type="predicted"/>
<gene>
    <name evidence="2" type="ORF">AVDCRST_MAG06-2261</name>
</gene>
<reference evidence="2" key="1">
    <citation type="submission" date="2020-02" db="EMBL/GenBank/DDBJ databases">
        <authorList>
            <person name="Meier V. D."/>
        </authorList>
    </citation>
    <scope>NUCLEOTIDE SEQUENCE</scope>
    <source>
        <strain evidence="2">AVDCRST_MAG06</strain>
    </source>
</reference>
<evidence type="ECO:0000256" key="1">
    <source>
        <dbReference type="SAM" id="Phobius"/>
    </source>
</evidence>
<dbReference type="EMBL" id="CADCUP010000150">
    <property type="protein sequence ID" value="CAA9402210.1"/>
    <property type="molecule type" value="Genomic_DNA"/>
</dbReference>
<protein>
    <submittedName>
        <fullName evidence="2">Uncharacterized protein</fullName>
    </submittedName>
</protein>
<organism evidence="2">
    <name type="scientific">uncultured Nocardioides sp</name>
    <dbReference type="NCBI Taxonomy" id="198441"/>
    <lineage>
        <taxon>Bacteria</taxon>
        <taxon>Bacillati</taxon>
        <taxon>Actinomycetota</taxon>
        <taxon>Actinomycetes</taxon>
        <taxon>Propionibacteriales</taxon>
        <taxon>Nocardioidaceae</taxon>
        <taxon>Nocardioides</taxon>
        <taxon>environmental samples</taxon>
    </lineage>
</organism>
<sequence length="132" mass="13622">MVAGCLTGGAAFVAVTGASRLYFVNAHGPLDTHVVHGWLASLGSGVAGAVLVLAAVWAAARLSGPALALTVGVLATSVWLLPRAVDVHESWEPQPNPRWSCTGWSFTHYPPGVSDADATTYCVGLETRIPDG</sequence>
<evidence type="ECO:0000313" key="2">
    <source>
        <dbReference type="EMBL" id="CAA9402210.1"/>
    </source>
</evidence>
<dbReference type="AlphaFoldDB" id="A0A6J4NZT8"/>
<feature type="transmembrane region" description="Helical" evidence="1">
    <location>
        <begin position="34"/>
        <end position="59"/>
    </location>
</feature>
<feature type="transmembrane region" description="Helical" evidence="1">
    <location>
        <begin position="66"/>
        <end position="85"/>
    </location>
</feature>
<keyword evidence="1" id="KW-1133">Transmembrane helix</keyword>
<name>A0A6J4NZT8_9ACTN</name>